<reference evidence="4" key="1">
    <citation type="submission" date="2017-09" db="EMBL/GenBank/DDBJ databases">
        <title>Depth-based differentiation of microbial function through sediment-hosted aquifers and enrichment of novel symbionts in the deep terrestrial subsurface.</title>
        <authorList>
            <person name="Probst A.J."/>
            <person name="Ladd B."/>
            <person name="Jarett J.K."/>
            <person name="Geller-Mcgrath D.E."/>
            <person name="Sieber C.M.K."/>
            <person name="Emerson J.B."/>
            <person name="Anantharaman K."/>
            <person name="Thomas B.C."/>
            <person name="Malmstrom R."/>
            <person name="Stieglmeier M."/>
            <person name="Klingl A."/>
            <person name="Woyke T."/>
            <person name="Ryan C.M."/>
            <person name="Banfield J.F."/>
        </authorList>
    </citation>
    <scope>NUCLEOTIDE SEQUENCE [LARGE SCALE GENOMIC DNA]</scope>
</reference>
<feature type="domain" description="DUF5652" evidence="2">
    <location>
        <begin position="10"/>
        <end position="66"/>
    </location>
</feature>
<dbReference type="AlphaFoldDB" id="A0A2M6WG69"/>
<evidence type="ECO:0000256" key="1">
    <source>
        <dbReference type="SAM" id="Phobius"/>
    </source>
</evidence>
<accession>A0A2M6WG69</accession>
<keyword evidence="1" id="KW-1133">Transmembrane helix</keyword>
<comment type="caution">
    <text evidence="3">The sequence shown here is derived from an EMBL/GenBank/DDBJ whole genome shotgun (WGS) entry which is preliminary data.</text>
</comment>
<proteinExistence type="predicted"/>
<dbReference type="Proteomes" id="UP000229530">
    <property type="component" value="Unassembled WGS sequence"/>
</dbReference>
<evidence type="ECO:0000313" key="4">
    <source>
        <dbReference type="Proteomes" id="UP000229530"/>
    </source>
</evidence>
<evidence type="ECO:0000313" key="3">
    <source>
        <dbReference type="EMBL" id="PIT91798.1"/>
    </source>
</evidence>
<keyword evidence="1" id="KW-0812">Transmembrane</keyword>
<sequence length="81" mass="9424">MLSEAFFSPGNWIIWLAILWSLPWKGMALWKSAKRGKVWWFIALFLINTVGLLDMVYLFIISERRRPIASRKNRNQNGGAA</sequence>
<feature type="transmembrane region" description="Helical" evidence="1">
    <location>
        <begin position="12"/>
        <end position="32"/>
    </location>
</feature>
<feature type="transmembrane region" description="Helical" evidence="1">
    <location>
        <begin position="38"/>
        <end position="61"/>
    </location>
</feature>
<protein>
    <recommendedName>
        <fullName evidence="2">DUF5652 domain-containing protein</fullName>
    </recommendedName>
</protein>
<dbReference type="EMBL" id="PFBE01000015">
    <property type="protein sequence ID" value="PIT91798.1"/>
    <property type="molecule type" value="Genomic_DNA"/>
</dbReference>
<name>A0A2M6WG69_9BACT</name>
<organism evidence="3 4">
    <name type="scientific">Candidatus Jorgensenbacteria bacterium CG10_big_fil_rev_8_21_14_0_10_54_38</name>
    <dbReference type="NCBI Taxonomy" id="1974593"/>
    <lineage>
        <taxon>Bacteria</taxon>
        <taxon>Candidatus Joergenseniibacteriota</taxon>
    </lineage>
</organism>
<dbReference type="InterPro" id="IPR043712">
    <property type="entry name" value="DUF5652"/>
</dbReference>
<gene>
    <name evidence="3" type="ORF">COU12_01100</name>
</gene>
<evidence type="ECO:0000259" key="2">
    <source>
        <dbReference type="Pfam" id="PF18893"/>
    </source>
</evidence>
<dbReference type="Pfam" id="PF18893">
    <property type="entry name" value="DUF5652"/>
    <property type="match status" value="1"/>
</dbReference>
<keyword evidence="1" id="KW-0472">Membrane</keyword>